<sequence>MLAVPDGNIGNVKDHCMYKSLVLALTLISASLCVATLHAEESPQASEREKEENAQASDSDSAPVPDESTEAMSKTQQQNDCLLRSAQTANEQVTLKELRGWCQNGEELPGDRTNEDALRARLALENTTRGNPFVITPHRRNYLLPYSYWSNRQWNDPDKDDRDLQPNEVKFQLSLKAPLKENIVDDVTLWMAFTGTFFWQAYNSEISAPFRETNYEPEIFISKPIDWQIGPLDSELLVAGFNHQSNGRDVPVSRSWNRVFMNYVFKTGDYYWSVKPWYRIPEEEKDDPLETSGDDNPDIEKFMGNFELEVAYPFRNHVLELMVRNNLRSDNKGAGRINYSFPLSKRFKGLVQVFSGYGDSLINYDDYENRFSFGILLTDSL</sequence>
<dbReference type="PANTHER" id="PTHR40457">
    <property type="entry name" value="PHOSPHOLIPASE A1"/>
    <property type="match status" value="1"/>
</dbReference>
<comment type="cofactor">
    <cofactor evidence="18">
        <name>Ca(2+)</name>
        <dbReference type="ChEBI" id="CHEBI:29108"/>
    </cofactor>
    <text evidence="18">Binds 1 Ca(2+) ion per monomer. In the dimeric form the Ca(2+) is bound by different amino acids with binding of each Ca(2+) shared with ligands coming from each monomer. The Ca(2+) ion may have a role in catalysis.</text>
</comment>
<evidence type="ECO:0000313" key="21">
    <source>
        <dbReference type="Proteomes" id="UP000029443"/>
    </source>
</evidence>
<comment type="similarity">
    <text evidence="3 18">Belongs to the phospholipase A1 family.</text>
</comment>
<keyword evidence="14 18" id="KW-0442">Lipid degradation</keyword>
<evidence type="ECO:0000256" key="1">
    <source>
        <dbReference type="ARBA" id="ARBA00000111"/>
    </source>
</evidence>
<evidence type="ECO:0000256" key="8">
    <source>
        <dbReference type="ARBA" id="ARBA00022452"/>
    </source>
</evidence>
<comment type="catalytic activity">
    <reaction evidence="2 18">
        <text>a 1,2-diacyl-sn-glycero-3-phosphocholine + H2O = a 1-acyl-sn-glycero-3-phosphocholine + a fatty acid + H(+)</text>
        <dbReference type="Rhea" id="RHEA:15801"/>
        <dbReference type="ChEBI" id="CHEBI:15377"/>
        <dbReference type="ChEBI" id="CHEBI:15378"/>
        <dbReference type="ChEBI" id="CHEBI:28868"/>
        <dbReference type="ChEBI" id="CHEBI:57643"/>
        <dbReference type="ChEBI" id="CHEBI:58168"/>
        <dbReference type="EC" id="3.1.1.4"/>
    </reaction>
</comment>
<name>A0ABR4WFX0_9GAMM</name>
<comment type="caution">
    <text evidence="20">The sequence shown here is derived from an EMBL/GenBank/DDBJ whole genome shotgun (WGS) entry which is preliminary data.</text>
</comment>
<dbReference type="InterPro" id="IPR036541">
    <property type="entry name" value="PLipase_A1_sf"/>
</dbReference>
<keyword evidence="8" id="KW-1134">Transmembrane beta strand</keyword>
<evidence type="ECO:0000256" key="4">
    <source>
        <dbReference type="ARBA" id="ARBA00011702"/>
    </source>
</evidence>
<evidence type="ECO:0000256" key="16">
    <source>
        <dbReference type="ARBA" id="ARBA00023136"/>
    </source>
</evidence>
<keyword evidence="10 18" id="KW-0479">Metal-binding</keyword>
<evidence type="ECO:0000256" key="10">
    <source>
        <dbReference type="ARBA" id="ARBA00022723"/>
    </source>
</evidence>
<reference evidence="20 21" key="1">
    <citation type="submission" date="2012-09" db="EMBL/GenBank/DDBJ databases">
        <title>Genome Sequence of alkane-degrading Bacterium Alcanivorax jadensis T9.</title>
        <authorList>
            <person name="Lai Q."/>
            <person name="Shao Z."/>
        </authorList>
    </citation>
    <scope>NUCLEOTIDE SEQUENCE [LARGE SCALE GENOMIC DNA]</scope>
    <source>
        <strain evidence="20 21">T9</strain>
    </source>
</reference>
<comment type="function">
    <text evidence="18">Hydrolysis of phosphatidylcholine with phospholipase A2 (EC 3.1.1.4) and phospholipase A1 (EC 3.1.1.32) activities.</text>
</comment>
<evidence type="ECO:0000256" key="5">
    <source>
        <dbReference type="ARBA" id="ARBA00013179"/>
    </source>
</evidence>
<dbReference type="Gene3D" id="2.40.230.10">
    <property type="entry name" value="Phospholipase A1"/>
    <property type="match status" value="1"/>
</dbReference>
<feature type="region of interest" description="Disordered" evidence="19">
    <location>
        <begin position="40"/>
        <end position="79"/>
    </location>
</feature>
<keyword evidence="15 18" id="KW-0443">Lipid metabolism</keyword>
<evidence type="ECO:0000256" key="15">
    <source>
        <dbReference type="ARBA" id="ARBA00023098"/>
    </source>
</evidence>
<dbReference type="PANTHER" id="PTHR40457:SF1">
    <property type="entry name" value="PHOSPHOLIPASE A1"/>
    <property type="match status" value="1"/>
</dbReference>
<accession>A0ABR4WFX0</accession>
<evidence type="ECO:0000256" key="6">
    <source>
        <dbReference type="ARBA" id="ARBA00013278"/>
    </source>
</evidence>
<evidence type="ECO:0000256" key="18">
    <source>
        <dbReference type="RuleBase" id="RU366027"/>
    </source>
</evidence>
<dbReference type="EMBL" id="ARXU01000002">
    <property type="protein sequence ID" value="KGD62228.1"/>
    <property type="molecule type" value="Genomic_DNA"/>
</dbReference>
<dbReference type="CDD" id="cd00541">
    <property type="entry name" value="OMPLA"/>
    <property type="match status" value="1"/>
</dbReference>
<evidence type="ECO:0000256" key="2">
    <source>
        <dbReference type="ARBA" id="ARBA00001604"/>
    </source>
</evidence>
<dbReference type="PRINTS" id="PR01486">
    <property type="entry name" value="PHPHLIPASEA1"/>
</dbReference>
<evidence type="ECO:0000256" key="7">
    <source>
        <dbReference type="ARBA" id="ARBA00021726"/>
    </source>
</evidence>
<keyword evidence="21" id="KW-1185">Reference proteome</keyword>
<dbReference type="InterPro" id="IPR003187">
    <property type="entry name" value="PLipase_A1"/>
</dbReference>
<comment type="catalytic activity">
    <reaction evidence="1 18">
        <text>a 1,2-diacyl-sn-glycero-3-phosphocholine + H2O = a 2-acyl-sn-glycero-3-phosphocholine + a fatty acid + H(+)</text>
        <dbReference type="Rhea" id="RHEA:18689"/>
        <dbReference type="ChEBI" id="CHEBI:15377"/>
        <dbReference type="ChEBI" id="CHEBI:15378"/>
        <dbReference type="ChEBI" id="CHEBI:28868"/>
        <dbReference type="ChEBI" id="CHEBI:57643"/>
        <dbReference type="ChEBI" id="CHEBI:57875"/>
        <dbReference type="EC" id="3.1.1.32"/>
    </reaction>
</comment>
<evidence type="ECO:0000256" key="19">
    <source>
        <dbReference type="SAM" id="MobiDB-lite"/>
    </source>
</evidence>
<dbReference type="EC" id="3.1.1.32" evidence="5 18"/>
<protein>
    <recommendedName>
        <fullName evidence="7 18">Phospholipase A1</fullName>
        <ecNumber evidence="5 18">3.1.1.32</ecNumber>
        <ecNumber evidence="6 18">3.1.1.4</ecNumber>
    </recommendedName>
    <alternativeName>
        <fullName evidence="18">Phosphatidylcholine 1-acylhydrolase</fullName>
    </alternativeName>
</protein>
<dbReference type="EC" id="3.1.1.4" evidence="6 18"/>
<feature type="compositionally biased region" description="Polar residues" evidence="19">
    <location>
        <begin position="70"/>
        <end position="79"/>
    </location>
</feature>
<organism evidence="20 21">
    <name type="scientific">Alcanivorax jadensis T9</name>
    <dbReference type="NCBI Taxonomy" id="1177181"/>
    <lineage>
        <taxon>Bacteria</taxon>
        <taxon>Pseudomonadati</taxon>
        <taxon>Pseudomonadota</taxon>
        <taxon>Gammaproteobacteria</taxon>
        <taxon>Oceanospirillales</taxon>
        <taxon>Alcanivoracaceae</taxon>
        <taxon>Alcanivorax</taxon>
    </lineage>
</organism>
<dbReference type="Proteomes" id="UP000029443">
    <property type="component" value="Unassembled WGS sequence"/>
</dbReference>
<keyword evidence="16" id="KW-0472">Membrane</keyword>
<keyword evidence="13 18" id="KW-0106">Calcium</keyword>
<feature type="compositionally biased region" description="Basic and acidic residues" evidence="19">
    <location>
        <begin position="40"/>
        <end position="53"/>
    </location>
</feature>
<evidence type="ECO:0000256" key="17">
    <source>
        <dbReference type="ARBA" id="ARBA00023237"/>
    </source>
</evidence>
<dbReference type="SUPFAM" id="SSF56931">
    <property type="entry name" value="Outer membrane phospholipase A (OMPLA)"/>
    <property type="match status" value="1"/>
</dbReference>
<evidence type="ECO:0000256" key="14">
    <source>
        <dbReference type="ARBA" id="ARBA00022963"/>
    </source>
</evidence>
<comment type="subunit">
    <text evidence="4 18">Homodimer; dimerization is reversible, and the dimeric form is the active one.</text>
</comment>
<dbReference type="Pfam" id="PF02253">
    <property type="entry name" value="PLA1"/>
    <property type="match status" value="1"/>
</dbReference>
<evidence type="ECO:0000256" key="11">
    <source>
        <dbReference type="ARBA" id="ARBA00022729"/>
    </source>
</evidence>
<keyword evidence="12 18" id="KW-0378">Hydrolase</keyword>
<comment type="subcellular location">
    <subcellularLocation>
        <location evidence="18">Cell outer membrane</location>
        <topology evidence="18">Multi-pass membrane protein</topology>
    </subcellularLocation>
    <text evidence="18">One of the very few enzymes located there.</text>
</comment>
<gene>
    <name evidence="20" type="ORF">T9A_00519</name>
</gene>
<keyword evidence="17 18" id="KW-0998">Cell outer membrane</keyword>
<evidence type="ECO:0000256" key="9">
    <source>
        <dbReference type="ARBA" id="ARBA00022692"/>
    </source>
</evidence>
<evidence type="ECO:0000313" key="20">
    <source>
        <dbReference type="EMBL" id="KGD62228.1"/>
    </source>
</evidence>
<proteinExistence type="inferred from homology"/>
<evidence type="ECO:0000256" key="3">
    <source>
        <dbReference type="ARBA" id="ARBA00010525"/>
    </source>
</evidence>
<keyword evidence="9" id="KW-0812">Transmembrane</keyword>
<evidence type="ECO:0000256" key="13">
    <source>
        <dbReference type="ARBA" id="ARBA00022837"/>
    </source>
</evidence>
<evidence type="ECO:0000256" key="12">
    <source>
        <dbReference type="ARBA" id="ARBA00022801"/>
    </source>
</evidence>
<keyword evidence="11" id="KW-0732">Signal</keyword>